<evidence type="ECO:0000313" key="9">
    <source>
        <dbReference type="Proteomes" id="UP000663829"/>
    </source>
</evidence>
<dbReference type="PANTHER" id="PTHR11571">
    <property type="entry name" value="GLUTATHIONE S-TRANSFERASE"/>
    <property type="match status" value="1"/>
</dbReference>
<dbReference type="FunFam" id="3.40.30.10:FF:000035">
    <property type="entry name" value="hematopoietic prostaglandin D synthase"/>
    <property type="match status" value="1"/>
</dbReference>
<dbReference type="Gene3D" id="3.40.30.10">
    <property type="entry name" value="Glutaredoxin"/>
    <property type="match status" value="1"/>
</dbReference>
<feature type="domain" description="GST C-terminal" evidence="6">
    <location>
        <begin position="81"/>
        <end position="205"/>
    </location>
</feature>
<dbReference type="GO" id="GO:0004364">
    <property type="term" value="F:glutathione transferase activity"/>
    <property type="evidence" value="ECO:0007669"/>
    <property type="project" value="UniProtKB-EC"/>
</dbReference>
<evidence type="ECO:0000256" key="2">
    <source>
        <dbReference type="ARBA" id="ARBA00022679"/>
    </source>
</evidence>
<reference evidence="7" key="1">
    <citation type="submission" date="2021-02" db="EMBL/GenBank/DDBJ databases">
        <authorList>
            <person name="Nowell W R."/>
        </authorList>
    </citation>
    <scope>NUCLEOTIDE SEQUENCE</scope>
</reference>
<keyword evidence="2" id="KW-0808">Transferase</keyword>
<gene>
    <name evidence="7" type="ORF">GPM918_LOCUS26093</name>
    <name evidence="8" type="ORF">SRO942_LOCUS26180</name>
</gene>
<dbReference type="FunFam" id="1.20.1050.10:FF:000030">
    <property type="entry name" value="Glutathione S-transferase S1"/>
    <property type="match status" value="1"/>
</dbReference>
<dbReference type="EC" id="2.5.1.18" evidence="1"/>
<comment type="catalytic activity">
    <reaction evidence="3">
        <text>RX + glutathione = an S-substituted glutathione + a halide anion + H(+)</text>
        <dbReference type="Rhea" id="RHEA:16437"/>
        <dbReference type="ChEBI" id="CHEBI:15378"/>
        <dbReference type="ChEBI" id="CHEBI:16042"/>
        <dbReference type="ChEBI" id="CHEBI:17792"/>
        <dbReference type="ChEBI" id="CHEBI:57925"/>
        <dbReference type="ChEBI" id="CHEBI:90779"/>
        <dbReference type="EC" id="2.5.1.18"/>
    </reaction>
</comment>
<evidence type="ECO:0000313" key="7">
    <source>
        <dbReference type="EMBL" id="CAF1250146.1"/>
    </source>
</evidence>
<dbReference type="Proteomes" id="UP000681722">
    <property type="component" value="Unassembled WGS sequence"/>
</dbReference>
<dbReference type="InterPro" id="IPR036249">
    <property type="entry name" value="Thioredoxin-like_sf"/>
</dbReference>
<dbReference type="Pfam" id="PF14497">
    <property type="entry name" value="GST_C_3"/>
    <property type="match status" value="1"/>
</dbReference>
<dbReference type="InterPro" id="IPR036282">
    <property type="entry name" value="Glutathione-S-Trfase_C_sf"/>
</dbReference>
<feature type="domain" description="GST N-terminal" evidence="5">
    <location>
        <begin position="2"/>
        <end position="79"/>
    </location>
</feature>
<dbReference type="AlphaFoldDB" id="A0A814ZYE6"/>
<dbReference type="InterPro" id="IPR004046">
    <property type="entry name" value="GST_C"/>
</dbReference>
<protein>
    <recommendedName>
        <fullName evidence="1">glutathione transferase</fullName>
        <ecNumber evidence="1">2.5.1.18</ecNumber>
    </recommendedName>
</protein>
<evidence type="ECO:0000256" key="4">
    <source>
        <dbReference type="ARBA" id="ARBA00049616"/>
    </source>
</evidence>
<dbReference type="PROSITE" id="PS50405">
    <property type="entry name" value="GST_CTER"/>
    <property type="match status" value="1"/>
</dbReference>
<evidence type="ECO:0000313" key="8">
    <source>
        <dbReference type="EMBL" id="CAF4018892.1"/>
    </source>
</evidence>
<dbReference type="EMBL" id="CAJNOQ010010378">
    <property type="protein sequence ID" value="CAF1250146.1"/>
    <property type="molecule type" value="Genomic_DNA"/>
</dbReference>
<dbReference type="InterPro" id="IPR050213">
    <property type="entry name" value="GST_superfamily"/>
</dbReference>
<dbReference type="SFLD" id="SFLDS00019">
    <property type="entry name" value="Glutathione_Transferase_(cytos"/>
    <property type="match status" value="1"/>
</dbReference>
<evidence type="ECO:0000256" key="3">
    <source>
        <dbReference type="ARBA" id="ARBA00047960"/>
    </source>
</evidence>
<dbReference type="CDD" id="cd03039">
    <property type="entry name" value="GST_N_Sigma_like"/>
    <property type="match status" value="1"/>
</dbReference>
<dbReference type="SUPFAM" id="SSF52833">
    <property type="entry name" value="Thioredoxin-like"/>
    <property type="match status" value="1"/>
</dbReference>
<organism evidence="7 9">
    <name type="scientific">Didymodactylos carnosus</name>
    <dbReference type="NCBI Taxonomy" id="1234261"/>
    <lineage>
        <taxon>Eukaryota</taxon>
        <taxon>Metazoa</taxon>
        <taxon>Spiralia</taxon>
        <taxon>Gnathifera</taxon>
        <taxon>Rotifera</taxon>
        <taxon>Eurotatoria</taxon>
        <taxon>Bdelloidea</taxon>
        <taxon>Philodinida</taxon>
        <taxon>Philodinidae</taxon>
        <taxon>Didymodactylos</taxon>
    </lineage>
</organism>
<evidence type="ECO:0000259" key="5">
    <source>
        <dbReference type="PROSITE" id="PS50404"/>
    </source>
</evidence>
<dbReference type="PANTHER" id="PTHR11571:SF224">
    <property type="entry name" value="HEMATOPOIETIC PROSTAGLANDIN D SYNTHASE"/>
    <property type="match status" value="1"/>
</dbReference>
<dbReference type="SUPFAM" id="SSF47616">
    <property type="entry name" value="GST C-terminal domain-like"/>
    <property type="match status" value="1"/>
</dbReference>
<dbReference type="OrthoDB" id="414243at2759"/>
<dbReference type="InterPro" id="IPR040079">
    <property type="entry name" value="Glutathione_S-Trfase"/>
</dbReference>
<dbReference type="InterPro" id="IPR010987">
    <property type="entry name" value="Glutathione-S-Trfase_C-like"/>
</dbReference>
<accession>A0A814ZYE6</accession>
<dbReference type="Proteomes" id="UP000663829">
    <property type="component" value="Unassembled WGS sequence"/>
</dbReference>
<dbReference type="InterPro" id="IPR004045">
    <property type="entry name" value="Glutathione_S-Trfase_N"/>
</dbReference>
<dbReference type="SFLD" id="SFLDG00363">
    <property type="entry name" value="AMPS_(cytGST):_Alpha-__Mu-__Pi"/>
    <property type="match status" value="1"/>
</dbReference>
<name>A0A814ZYE6_9BILA</name>
<dbReference type="GO" id="GO:0006749">
    <property type="term" value="P:glutathione metabolic process"/>
    <property type="evidence" value="ECO:0007669"/>
    <property type="project" value="TreeGrafter"/>
</dbReference>
<dbReference type="Gene3D" id="1.20.1050.10">
    <property type="match status" value="1"/>
</dbReference>
<evidence type="ECO:0000256" key="1">
    <source>
        <dbReference type="ARBA" id="ARBA00012452"/>
    </source>
</evidence>
<dbReference type="Pfam" id="PF02798">
    <property type="entry name" value="GST_N"/>
    <property type="match status" value="1"/>
</dbReference>
<comment type="function">
    <text evidence="4">S-crystallins are structural components of squids and octopi eye lens. Contains relatively little if any GST activity.</text>
</comment>
<evidence type="ECO:0000259" key="6">
    <source>
        <dbReference type="PROSITE" id="PS50405"/>
    </source>
</evidence>
<comment type="caution">
    <text evidence="7">The sequence shown here is derived from an EMBL/GenBank/DDBJ whole genome shotgun (WGS) entry which is preliminary data.</text>
</comment>
<dbReference type="CDD" id="cd03192">
    <property type="entry name" value="GST_C_Sigma_like"/>
    <property type="match status" value="1"/>
</dbReference>
<dbReference type="PROSITE" id="PS50404">
    <property type="entry name" value="GST_NTER"/>
    <property type="match status" value="1"/>
</dbReference>
<dbReference type="EMBL" id="CAJOBC010014202">
    <property type="protein sequence ID" value="CAF4018892.1"/>
    <property type="molecule type" value="Genomic_DNA"/>
</dbReference>
<dbReference type="SFLD" id="SFLDG01205">
    <property type="entry name" value="AMPS.1"/>
    <property type="match status" value="1"/>
</dbReference>
<sequence length="205" mass="23733">MSNYKLYYFAGRGRAEVSRLIFAAAGQQYEDIRYEHSDWPAHKQEMPLGQMPVLEFNKTKIPQSLSIARFLAKQFNLAGKDNLEQAKVDAVVDTIADLMRKLSPLMFDKDEARKQQAIKTFQEEELPKHLQNLEKLAELYGQNGAFFVGGSLTWADLLFYEMNSHLLKIDPNVLQKYARLTKNRQEVEKQPKVSDYLKSRPETPF</sequence>
<keyword evidence="9" id="KW-1185">Reference proteome</keyword>
<proteinExistence type="predicted"/>